<dbReference type="GO" id="GO:0022857">
    <property type="term" value="F:transmembrane transporter activity"/>
    <property type="evidence" value="ECO:0007669"/>
    <property type="project" value="InterPro"/>
</dbReference>
<keyword evidence="3 7" id="KW-0812">Transmembrane</keyword>
<evidence type="ECO:0000256" key="2">
    <source>
        <dbReference type="ARBA" id="ARBA00022448"/>
    </source>
</evidence>
<feature type="transmembrane region" description="Helical" evidence="7">
    <location>
        <begin position="412"/>
        <end position="433"/>
    </location>
</feature>
<evidence type="ECO:0000256" key="6">
    <source>
        <dbReference type="SAM" id="MobiDB-lite"/>
    </source>
</evidence>
<dbReference type="Gene3D" id="1.20.1250.20">
    <property type="entry name" value="MFS general substrate transporter like domains"/>
    <property type="match status" value="2"/>
</dbReference>
<evidence type="ECO:0000256" key="5">
    <source>
        <dbReference type="ARBA" id="ARBA00023136"/>
    </source>
</evidence>
<dbReference type="SUPFAM" id="SSF103473">
    <property type="entry name" value="MFS general substrate transporter"/>
    <property type="match status" value="1"/>
</dbReference>
<feature type="region of interest" description="Disordered" evidence="6">
    <location>
        <begin position="1"/>
        <end position="33"/>
    </location>
</feature>
<dbReference type="OrthoDB" id="3639251at2759"/>
<dbReference type="HOGENOM" id="CLU_001265_0_1_1"/>
<feature type="transmembrane region" description="Helical" evidence="7">
    <location>
        <begin position="57"/>
        <end position="75"/>
    </location>
</feature>
<dbReference type="KEGG" id="tasa:A1Q1_01055"/>
<feature type="transmembrane region" description="Helical" evidence="7">
    <location>
        <begin position="353"/>
        <end position="372"/>
    </location>
</feature>
<accession>J5QYN2</accession>
<dbReference type="VEuPathDB" id="FungiDB:A1Q1_01055"/>
<feature type="transmembrane region" description="Helical" evidence="7">
    <location>
        <begin position="124"/>
        <end position="142"/>
    </location>
</feature>
<organism evidence="8 9">
    <name type="scientific">Trichosporon asahii var. asahii (strain ATCC 90039 / CBS 2479 / JCM 2466 / KCTC 7840 / NBRC 103889/ NCYC 2677 / UAMH 7654)</name>
    <name type="common">Yeast</name>
    <dbReference type="NCBI Taxonomy" id="1186058"/>
    <lineage>
        <taxon>Eukaryota</taxon>
        <taxon>Fungi</taxon>
        <taxon>Dikarya</taxon>
        <taxon>Basidiomycota</taxon>
        <taxon>Agaricomycotina</taxon>
        <taxon>Tremellomycetes</taxon>
        <taxon>Trichosporonales</taxon>
        <taxon>Trichosporonaceae</taxon>
        <taxon>Trichosporon</taxon>
    </lineage>
</organism>
<dbReference type="PANTHER" id="PTHR43791:SF3">
    <property type="entry name" value="MAJOR FACILITATOR SUPERFAMILY (MFS) PROFILE DOMAIN-CONTAINING PROTEIN"/>
    <property type="match status" value="1"/>
</dbReference>
<evidence type="ECO:0008006" key="10">
    <source>
        <dbReference type="Google" id="ProtNLM"/>
    </source>
</evidence>
<dbReference type="GO" id="GO:0016020">
    <property type="term" value="C:membrane"/>
    <property type="evidence" value="ECO:0007669"/>
    <property type="project" value="UniProtKB-SubCell"/>
</dbReference>
<feature type="transmembrane region" description="Helical" evidence="7">
    <location>
        <begin position="378"/>
        <end position="400"/>
    </location>
</feature>
<dbReference type="Proteomes" id="UP000002748">
    <property type="component" value="Unassembled WGS sequence"/>
</dbReference>
<feature type="transmembrane region" description="Helical" evidence="7">
    <location>
        <begin position="323"/>
        <end position="341"/>
    </location>
</feature>
<evidence type="ECO:0000256" key="3">
    <source>
        <dbReference type="ARBA" id="ARBA00022692"/>
    </source>
</evidence>
<evidence type="ECO:0000313" key="9">
    <source>
        <dbReference type="Proteomes" id="UP000002748"/>
    </source>
</evidence>
<keyword evidence="5 7" id="KW-0472">Membrane</keyword>
<dbReference type="GeneID" id="25984569"/>
<keyword evidence="2" id="KW-0813">Transport</keyword>
<comment type="subcellular location">
    <subcellularLocation>
        <location evidence="1">Membrane</location>
        <topology evidence="1">Multi-pass membrane protein</topology>
    </subcellularLocation>
</comment>
<sequence length="491" mass="54802">MTSTLSDSKHDVDSEKGEVSHSRELCEDHHGSQTDNIDAGFEPAFVHRTMRKVDMRLVPILAALYAISLIDRTNLGLARAANGFQMDRDIGTGEGMHYSIATMLFFVPYIIFEVPVRDPSAGIWLGIATVLWGITTIGMGWVPSWQGLAGLRAVLGLFEATLFPGATYLIATWYPRRQMASRNALFFLTAATTSQLFSPIAYCFTLMNGLQGHSGWRWAFTLYGVITVVIGIVAIVVLVDFPDKAKFLSAEQRELVKVRIERDRKDSEPDPLTWRKVGRYACDLKLWIFAYLFGVSSLCGYSLGYFLPLLLSAMGFKKSIEQMLLGVPAYFYAMIPSWITAQISDRKPHMRAWMFVFNSCSTLIGTLMYSQIKENKAARYVGVYFAVGGCQSNVPLVTSWCQCSIRAQSKRAFASALVIAWGGVGGILASVTFQQREAKQGYPTGVWFTVAMNIVAIVATIALKFWMRWRNLKADTEGVVLEDDPGFRYQD</sequence>
<evidence type="ECO:0000256" key="7">
    <source>
        <dbReference type="SAM" id="Phobius"/>
    </source>
</evidence>
<feature type="transmembrane region" description="Helical" evidence="7">
    <location>
        <begin position="219"/>
        <end position="239"/>
    </location>
</feature>
<feature type="transmembrane region" description="Helical" evidence="7">
    <location>
        <begin position="445"/>
        <end position="466"/>
    </location>
</feature>
<feature type="transmembrane region" description="Helical" evidence="7">
    <location>
        <begin position="286"/>
        <end position="311"/>
    </location>
</feature>
<feature type="transmembrane region" description="Helical" evidence="7">
    <location>
        <begin position="185"/>
        <end position="207"/>
    </location>
</feature>
<feature type="transmembrane region" description="Helical" evidence="7">
    <location>
        <begin position="154"/>
        <end position="173"/>
    </location>
</feature>
<protein>
    <recommendedName>
        <fullName evidence="10">Major facilitator superfamily (MFS) profile domain-containing protein</fullName>
    </recommendedName>
</protein>
<name>J5QYN2_TRIAS</name>
<evidence type="ECO:0000256" key="1">
    <source>
        <dbReference type="ARBA" id="ARBA00004141"/>
    </source>
</evidence>
<evidence type="ECO:0000313" key="8">
    <source>
        <dbReference type="EMBL" id="EJT49798.1"/>
    </source>
</evidence>
<evidence type="ECO:0000256" key="4">
    <source>
        <dbReference type="ARBA" id="ARBA00022989"/>
    </source>
</evidence>
<dbReference type="EMBL" id="ALBS01000148">
    <property type="protein sequence ID" value="EJT49798.1"/>
    <property type="molecule type" value="Genomic_DNA"/>
</dbReference>
<reference evidence="8 9" key="1">
    <citation type="journal article" date="2012" name="Eukaryot. Cell">
        <title>Draft genome sequence of CBS 2479, the standard type strain of Trichosporon asahii.</title>
        <authorList>
            <person name="Yang R.Y."/>
            <person name="Li H.T."/>
            <person name="Zhu H."/>
            <person name="Zhou G.P."/>
            <person name="Wang M."/>
            <person name="Wang L."/>
        </authorList>
    </citation>
    <scope>NUCLEOTIDE SEQUENCE [LARGE SCALE GENOMIC DNA]</scope>
    <source>
        <strain evidence="9">ATCC 90039 / CBS 2479 / JCM 2466 / KCTC 7840 / NCYC 2677 / UAMH 7654</strain>
    </source>
</reference>
<dbReference type="PANTHER" id="PTHR43791">
    <property type="entry name" value="PERMEASE-RELATED"/>
    <property type="match status" value="1"/>
</dbReference>
<keyword evidence="4 7" id="KW-1133">Transmembrane helix</keyword>
<dbReference type="AlphaFoldDB" id="J5QYN2"/>
<dbReference type="InterPro" id="IPR036259">
    <property type="entry name" value="MFS_trans_sf"/>
</dbReference>
<comment type="caution">
    <text evidence="8">The sequence shown here is derived from an EMBL/GenBank/DDBJ whole genome shotgun (WGS) entry which is preliminary data.</text>
</comment>
<proteinExistence type="predicted"/>
<feature type="compositionally biased region" description="Basic and acidic residues" evidence="6">
    <location>
        <begin position="7"/>
        <end position="32"/>
    </location>
</feature>
<dbReference type="RefSeq" id="XP_014180975.1">
    <property type="nucleotide sequence ID" value="XM_014325500.1"/>
</dbReference>
<dbReference type="Pfam" id="PF07690">
    <property type="entry name" value="MFS_1"/>
    <property type="match status" value="1"/>
</dbReference>
<feature type="transmembrane region" description="Helical" evidence="7">
    <location>
        <begin position="95"/>
        <end position="112"/>
    </location>
</feature>
<dbReference type="InterPro" id="IPR011701">
    <property type="entry name" value="MFS"/>
</dbReference>
<gene>
    <name evidence="8" type="ORF">A1Q1_01055</name>
</gene>